<protein>
    <recommendedName>
        <fullName evidence="1">DUF4123 domain-containing protein</fullName>
    </recommendedName>
</protein>
<comment type="caution">
    <text evidence="2">The sequence shown here is derived from an EMBL/GenBank/DDBJ whole genome shotgun (WGS) entry which is preliminary data.</text>
</comment>
<dbReference type="Proteomes" id="UP001486808">
    <property type="component" value="Unassembled WGS sequence"/>
</dbReference>
<accession>A0ABP9ZPU7</accession>
<gene>
    <name evidence="2" type="ORF">NBRC116187_18490</name>
</gene>
<dbReference type="RefSeq" id="WP_353388013.1">
    <property type="nucleotide sequence ID" value="NZ_BAABWD010000001.1"/>
</dbReference>
<reference evidence="2 3" key="1">
    <citation type="submission" date="2024-04" db="EMBL/GenBank/DDBJ databases">
        <title>Draft genome sequence of Halopseudomonas sabulinigri NBRC 116187.</title>
        <authorList>
            <person name="Miyakawa T."/>
            <person name="Kusuya Y."/>
            <person name="Miura T."/>
        </authorList>
    </citation>
    <scope>NUCLEOTIDE SEQUENCE [LARGE SCALE GENOMIC DNA]</scope>
    <source>
        <strain evidence="2 3">4NH20-0042</strain>
    </source>
</reference>
<dbReference type="EMBL" id="BAABWD010000001">
    <property type="protein sequence ID" value="GAA6131489.1"/>
    <property type="molecule type" value="Genomic_DNA"/>
</dbReference>
<keyword evidence="3" id="KW-1185">Reference proteome</keyword>
<feature type="domain" description="DUF4123" evidence="1">
    <location>
        <begin position="7"/>
        <end position="116"/>
    </location>
</feature>
<dbReference type="Pfam" id="PF13503">
    <property type="entry name" value="DUF4123"/>
    <property type="match status" value="1"/>
</dbReference>
<evidence type="ECO:0000313" key="3">
    <source>
        <dbReference type="Proteomes" id="UP001486808"/>
    </source>
</evidence>
<proteinExistence type="predicted"/>
<evidence type="ECO:0000259" key="1">
    <source>
        <dbReference type="Pfam" id="PF13503"/>
    </source>
</evidence>
<dbReference type="InterPro" id="IPR025391">
    <property type="entry name" value="DUF4123"/>
</dbReference>
<evidence type="ECO:0000313" key="2">
    <source>
        <dbReference type="EMBL" id="GAA6131489.1"/>
    </source>
</evidence>
<organism evidence="2 3">
    <name type="scientific">Halopseudomonas sabulinigri</name>
    <dbReference type="NCBI Taxonomy" id="472181"/>
    <lineage>
        <taxon>Bacteria</taxon>
        <taxon>Pseudomonadati</taxon>
        <taxon>Pseudomonadota</taxon>
        <taxon>Gammaproteobacteria</taxon>
        <taxon>Pseudomonadales</taxon>
        <taxon>Pseudomonadaceae</taxon>
        <taxon>Halopseudomonas</taxon>
    </lineage>
</organism>
<sequence length="187" mass="21244">MKETGALLFDGASRKKALIWLSQHYPEHSLNPLLQGTEFEALRDVGPILLDADEGSPLHIGWSQGAPELKHSLWLKTSASQSELYASLQRRLRVFSPDRREFWLRLADARPMLNAWHAQAQWPNGFWYGVCEVWLYGQSGPFKVWENHTTHYDCTTATQGISAQIMLDWPLLEALAQSEPTSQEATP</sequence>
<name>A0ABP9ZPU7_9GAMM</name>